<reference evidence="1" key="1">
    <citation type="submission" date="2022-09" db="EMBL/GenBank/DDBJ databases">
        <title>Fusarium specimens isolated from Avocado Roots.</title>
        <authorList>
            <person name="Stajich J."/>
            <person name="Roper C."/>
            <person name="Heimlech-Rivalta G."/>
        </authorList>
    </citation>
    <scope>NUCLEOTIDE SEQUENCE</scope>
    <source>
        <strain evidence="1">CF00095</strain>
    </source>
</reference>
<sequence length="319" mass="36169">MVEVQPLMTNLESLPTSTRSLAVRALAAVYFGKTNSHKRIFDLGTREYGKALKKVHEDLSSDTAALEWETLVKLRGPWRHQTPLNRELLRQCRFEIIVCALIKRRHCYLALPEWQTIPWPDSVPKTASDTIHEIFAYVPGQLHDMDRVERGEVDEDFKDDLRQRVEVTLSNLEDWGQFYHHPRPLSGSLPDSEITHSVRDKALLALQRAIILCMVNLCTLLKVPLVAEIPTAFEDQQAIRTCIAIEICQLAISCVGDESTGTEPLLFIFPLQIASMNLQAGSAEEKLAEQVMNDVIAGTHGFEIGRRRELRPSMVTYVQ</sequence>
<gene>
    <name evidence="1" type="ORF">NW768_008161</name>
</gene>
<name>A0ABQ8R6A0_FUSEQ</name>
<dbReference type="EMBL" id="JAOQBH010000012">
    <property type="protein sequence ID" value="KAJ4127881.1"/>
    <property type="molecule type" value="Genomic_DNA"/>
</dbReference>
<keyword evidence="2" id="KW-1185">Reference proteome</keyword>
<evidence type="ECO:0000313" key="2">
    <source>
        <dbReference type="Proteomes" id="UP001152024"/>
    </source>
</evidence>
<protein>
    <submittedName>
        <fullName evidence="1">Uncharacterized protein</fullName>
    </submittedName>
</protein>
<dbReference type="PANTHER" id="PTHR38111">
    <property type="entry name" value="ZN(2)-C6 FUNGAL-TYPE DOMAIN-CONTAINING PROTEIN-RELATED"/>
    <property type="match status" value="1"/>
</dbReference>
<accession>A0ABQ8R6A0</accession>
<evidence type="ECO:0000313" key="1">
    <source>
        <dbReference type="EMBL" id="KAJ4127881.1"/>
    </source>
</evidence>
<comment type="caution">
    <text evidence="1">The sequence shown here is derived from an EMBL/GenBank/DDBJ whole genome shotgun (WGS) entry which is preliminary data.</text>
</comment>
<dbReference type="Proteomes" id="UP001152024">
    <property type="component" value="Unassembled WGS sequence"/>
</dbReference>
<proteinExistence type="predicted"/>
<organism evidence="1 2">
    <name type="scientific">Fusarium equiseti</name>
    <name type="common">Fusarium scirpi</name>
    <dbReference type="NCBI Taxonomy" id="61235"/>
    <lineage>
        <taxon>Eukaryota</taxon>
        <taxon>Fungi</taxon>
        <taxon>Dikarya</taxon>
        <taxon>Ascomycota</taxon>
        <taxon>Pezizomycotina</taxon>
        <taxon>Sordariomycetes</taxon>
        <taxon>Hypocreomycetidae</taxon>
        <taxon>Hypocreales</taxon>
        <taxon>Nectriaceae</taxon>
        <taxon>Fusarium</taxon>
        <taxon>Fusarium incarnatum-equiseti species complex</taxon>
    </lineage>
</organism>
<dbReference type="InterPro" id="IPR053178">
    <property type="entry name" value="Osmoadaptation_assoc"/>
</dbReference>